<dbReference type="RefSeq" id="WP_191794513.1">
    <property type="nucleotide sequence ID" value="NZ_JACSQQ010000003.1"/>
</dbReference>
<evidence type="ECO:0000313" key="2">
    <source>
        <dbReference type="EMBL" id="MBD7949277.1"/>
    </source>
</evidence>
<protein>
    <recommendedName>
        <fullName evidence="4">NAD kinase</fullName>
    </recommendedName>
</protein>
<organism evidence="2 3">
    <name type="scientific">Oerskovia rustica</name>
    <dbReference type="NCBI Taxonomy" id="2762237"/>
    <lineage>
        <taxon>Bacteria</taxon>
        <taxon>Bacillati</taxon>
        <taxon>Actinomycetota</taxon>
        <taxon>Actinomycetes</taxon>
        <taxon>Micrococcales</taxon>
        <taxon>Cellulomonadaceae</taxon>
        <taxon>Oerskovia</taxon>
    </lineage>
</organism>
<dbReference type="InterPro" id="IPR017437">
    <property type="entry name" value="ATP-NAD_kinase_PpnK-typ_C"/>
</dbReference>
<evidence type="ECO:0008006" key="4">
    <source>
        <dbReference type="Google" id="ProtNLM"/>
    </source>
</evidence>
<gene>
    <name evidence="2" type="ORF">H9652_02495</name>
</gene>
<reference evidence="2 3" key="1">
    <citation type="submission" date="2020-08" db="EMBL/GenBank/DDBJ databases">
        <title>A Genomic Blueprint of the Chicken Gut Microbiome.</title>
        <authorList>
            <person name="Gilroy R."/>
            <person name="Ravi A."/>
            <person name="Getino M."/>
            <person name="Pursley I."/>
            <person name="Horton D.L."/>
            <person name="Alikhan N.-F."/>
            <person name="Baker D."/>
            <person name="Gharbi K."/>
            <person name="Hall N."/>
            <person name="Watson M."/>
            <person name="Adriaenssens E.M."/>
            <person name="Foster-Nyarko E."/>
            <person name="Jarju S."/>
            <person name="Secka A."/>
            <person name="Antonio M."/>
            <person name="Oren A."/>
            <person name="Chaudhuri R."/>
            <person name="La Ragione R.M."/>
            <person name="Hildebrand F."/>
            <person name="Pallen M.J."/>
        </authorList>
    </citation>
    <scope>NUCLEOTIDE SEQUENCE [LARGE SCALE GENOMIC DNA]</scope>
    <source>
        <strain evidence="2 3">Sa4CUA1</strain>
    </source>
</reference>
<dbReference type="Gene3D" id="2.60.200.30">
    <property type="entry name" value="Probable inorganic polyphosphate/atp-NAD kinase, domain 2"/>
    <property type="match status" value="1"/>
</dbReference>
<comment type="caution">
    <text evidence="2">The sequence shown here is derived from an EMBL/GenBank/DDBJ whole genome shotgun (WGS) entry which is preliminary data.</text>
</comment>
<sequence length="346" mass="36532">MPLQRRVVVVHRRTELDELLDRHATRGQAEFFLRTRGRTLATVQERHDAVTEARARVVAAIPEGWRRADVERADLGRFLVAPEDVVVVVGQDGLVANVAKYLTDQPVLGVDPEPGTNAGALVRLDVTTAVRLLTRAGKAASTPGSAGPTRPRPDGAAHLGSLGWRTEDLTTVVAHLDDGQHLAALNEVFVGHPSHQSARYRIAADGPGGGRGARGGSGERGAAGGRGGERGSVRVERQSSSGVIVATGAGATGWCASIARERGGRRLPSPTDPLLAWFVREAWPSPATGADLTEGLLDAGGELRLTVESDQLVVFGDGVESDRLVATWGQEITVRVGANRLRLVVG</sequence>
<dbReference type="EMBL" id="JACSQQ010000003">
    <property type="protein sequence ID" value="MBD7949277.1"/>
    <property type="molecule type" value="Genomic_DNA"/>
</dbReference>
<evidence type="ECO:0000313" key="3">
    <source>
        <dbReference type="Proteomes" id="UP000641803"/>
    </source>
</evidence>
<feature type="compositionally biased region" description="Gly residues" evidence="1">
    <location>
        <begin position="206"/>
        <end position="226"/>
    </location>
</feature>
<feature type="region of interest" description="Disordered" evidence="1">
    <location>
        <begin position="136"/>
        <end position="160"/>
    </location>
</feature>
<name>A0ABR8RNA5_9CELL</name>
<feature type="region of interest" description="Disordered" evidence="1">
    <location>
        <begin position="203"/>
        <end position="231"/>
    </location>
</feature>
<keyword evidence="3" id="KW-1185">Reference proteome</keyword>
<dbReference type="Proteomes" id="UP000641803">
    <property type="component" value="Unassembled WGS sequence"/>
</dbReference>
<accession>A0ABR8RNA5</accession>
<proteinExistence type="predicted"/>
<evidence type="ECO:0000256" key="1">
    <source>
        <dbReference type="SAM" id="MobiDB-lite"/>
    </source>
</evidence>